<dbReference type="EMBL" id="CP016022">
    <property type="protein sequence ID" value="ANJ71287.1"/>
    <property type="molecule type" value="Genomic_DNA"/>
</dbReference>
<gene>
    <name evidence="2" type="ORF">A9Y76_01775</name>
</gene>
<accession>A0A191ZT80</accession>
<protein>
    <submittedName>
        <fullName evidence="2">Uncharacterized protein</fullName>
    </submittedName>
</protein>
<dbReference type="Proteomes" id="UP000078572">
    <property type="component" value="Chromosome 1"/>
</dbReference>
<dbReference type="AlphaFoldDB" id="A0A191ZT80"/>
<evidence type="ECO:0000256" key="1">
    <source>
        <dbReference type="SAM" id="MobiDB-lite"/>
    </source>
</evidence>
<reference evidence="3" key="1">
    <citation type="submission" date="2016-06" db="EMBL/GenBank/DDBJ databases">
        <authorList>
            <person name="Xu Y."/>
            <person name="Nagy A."/>
            <person name="Yan X."/>
            <person name="Kim S.W."/>
            <person name="Haley B."/>
            <person name="Liu N.T."/>
            <person name="Nou X."/>
        </authorList>
    </citation>
    <scope>NUCLEOTIDE SEQUENCE [LARGE SCALE GENOMIC DNA]</scope>
    <source>
        <strain evidence="3">ATCC 49129</strain>
    </source>
</reference>
<name>A0A191ZT80_9RALS</name>
<evidence type="ECO:0000313" key="2">
    <source>
        <dbReference type="EMBL" id="ANJ71287.1"/>
    </source>
</evidence>
<keyword evidence="3" id="KW-1185">Reference proteome</keyword>
<proteinExistence type="predicted"/>
<evidence type="ECO:0000313" key="3">
    <source>
        <dbReference type="Proteomes" id="UP000078572"/>
    </source>
</evidence>
<organism evidence="2 3">
    <name type="scientific">Ralstonia insidiosa</name>
    <dbReference type="NCBI Taxonomy" id="190721"/>
    <lineage>
        <taxon>Bacteria</taxon>
        <taxon>Pseudomonadati</taxon>
        <taxon>Pseudomonadota</taxon>
        <taxon>Betaproteobacteria</taxon>
        <taxon>Burkholderiales</taxon>
        <taxon>Burkholderiaceae</taxon>
        <taxon>Ralstonia</taxon>
    </lineage>
</organism>
<sequence length="164" mass="18395">MTERGRNAKPARYSRAHTRLSDQQAAFIAHLVDELPPGMTVTWNKIVQLGLRHFQVAWTRQTLEKRTAIKEAYLRRVGVSAAANGAVIRKCSGVADPADDRRVQNLRAENDKLRAVLREYDCRLVRYVANALAHGLTEAQLDAPLRPMTPSSVEPRLRKNTTGV</sequence>
<feature type="region of interest" description="Disordered" evidence="1">
    <location>
        <begin position="145"/>
        <end position="164"/>
    </location>
</feature>